<dbReference type="PANTHER" id="PTHR43420">
    <property type="entry name" value="ACETYLTRANSFERASE"/>
    <property type="match status" value="1"/>
</dbReference>
<dbReference type="STRING" id="1208324.P73_3513"/>
<dbReference type="SUPFAM" id="SSF55729">
    <property type="entry name" value="Acyl-CoA N-acyltransferases (Nat)"/>
    <property type="match status" value="1"/>
</dbReference>
<dbReference type="HOGENOM" id="CLU_013985_18_2_5"/>
<reference evidence="4 5" key="1">
    <citation type="journal article" date="2014" name="Int. J. Syst. Evol. Microbiol.">
        <title>Celeribacter indicus sp. nov., a polycyclic aromatic hydrocarbon-degrading bacterium from deep-sea sediment and reclassification of Huaishuia halophila as Celeribacter halophilus comb. nov.</title>
        <authorList>
            <person name="Lai Q."/>
            <person name="Cao J."/>
            <person name="Yuan J."/>
            <person name="Li F."/>
            <person name="Shao Z."/>
        </authorList>
    </citation>
    <scope>NUCLEOTIDE SEQUENCE [LARGE SCALE GENOMIC DNA]</scope>
    <source>
        <strain evidence="4">P73</strain>
    </source>
</reference>
<keyword evidence="2" id="KW-0012">Acyltransferase</keyword>
<feature type="domain" description="N-acetyltransferase" evidence="3">
    <location>
        <begin position="5"/>
        <end position="174"/>
    </location>
</feature>
<dbReference type="PROSITE" id="PS51186">
    <property type="entry name" value="GNAT"/>
    <property type="match status" value="1"/>
</dbReference>
<gene>
    <name evidence="4" type="ORF">P73_3513</name>
</gene>
<evidence type="ECO:0000256" key="1">
    <source>
        <dbReference type="ARBA" id="ARBA00022679"/>
    </source>
</evidence>
<organism evidence="4 5">
    <name type="scientific">Celeribacter indicus</name>
    <dbReference type="NCBI Taxonomy" id="1208324"/>
    <lineage>
        <taxon>Bacteria</taxon>
        <taxon>Pseudomonadati</taxon>
        <taxon>Pseudomonadota</taxon>
        <taxon>Alphaproteobacteria</taxon>
        <taxon>Rhodobacterales</taxon>
        <taxon>Roseobacteraceae</taxon>
        <taxon>Celeribacter</taxon>
    </lineage>
</organism>
<dbReference type="EMBL" id="CP004393">
    <property type="protein sequence ID" value="AJE48228.1"/>
    <property type="molecule type" value="Genomic_DNA"/>
</dbReference>
<accession>A0A0B5DXR5</accession>
<dbReference type="PANTHER" id="PTHR43420:SF43">
    <property type="entry name" value="SPERMINE_SPERMIDINE ACETYLTRANSFERASE"/>
    <property type="match status" value="1"/>
</dbReference>
<keyword evidence="1 4" id="KW-0808">Transferase</keyword>
<dbReference type="Pfam" id="PF00583">
    <property type="entry name" value="Acetyltransf_1"/>
    <property type="match status" value="1"/>
</dbReference>
<dbReference type="InterPro" id="IPR000182">
    <property type="entry name" value="GNAT_dom"/>
</dbReference>
<sequence>MTACFALRPARRRDALPIAEVQVAAWRSAYRDFLSDALIDRMSVSDREKAWARILDGFAESGRGACFVAECEGRVTGFLSVGDQRDEDLRAAFPGEITALYVAPPDQRLGIGSALMAAGARELRAQGHEAAALWVLSENAGARGFYEALGGEKAAERIDNRPEGGMNELAYGWGSLSDLAARA</sequence>
<dbReference type="AlphaFoldDB" id="A0A0B5DXR5"/>
<dbReference type="InterPro" id="IPR016181">
    <property type="entry name" value="Acyl_CoA_acyltransferase"/>
</dbReference>
<dbReference type="CDD" id="cd04301">
    <property type="entry name" value="NAT_SF"/>
    <property type="match status" value="1"/>
</dbReference>
<dbReference type="OrthoDB" id="273614at2"/>
<dbReference type="Gene3D" id="3.40.630.30">
    <property type="match status" value="1"/>
</dbReference>
<dbReference type="InterPro" id="IPR050680">
    <property type="entry name" value="YpeA/RimI_acetyltransf"/>
</dbReference>
<name>A0A0B5DXR5_9RHOB</name>
<proteinExistence type="predicted"/>
<keyword evidence="5" id="KW-1185">Reference proteome</keyword>
<evidence type="ECO:0000313" key="5">
    <source>
        <dbReference type="Proteomes" id="UP000031521"/>
    </source>
</evidence>
<dbReference type="RefSeq" id="WP_043870597.1">
    <property type="nucleotide sequence ID" value="NZ_CP004393.1"/>
</dbReference>
<dbReference type="Proteomes" id="UP000031521">
    <property type="component" value="Chromosome"/>
</dbReference>
<protein>
    <submittedName>
        <fullName evidence="4">Putative acetyltransferase</fullName>
    </submittedName>
</protein>
<evidence type="ECO:0000259" key="3">
    <source>
        <dbReference type="PROSITE" id="PS51186"/>
    </source>
</evidence>
<evidence type="ECO:0000256" key="2">
    <source>
        <dbReference type="ARBA" id="ARBA00023315"/>
    </source>
</evidence>
<dbReference type="GO" id="GO:0016747">
    <property type="term" value="F:acyltransferase activity, transferring groups other than amino-acyl groups"/>
    <property type="evidence" value="ECO:0007669"/>
    <property type="project" value="InterPro"/>
</dbReference>
<evidence type="ECO:0000313" key="4">
    <source>
        <dbReference type="EMBL" id="AJE48228.1"/>
    </source>
</evidence>
<dbReference type="KEGG" id="cid:P73_3513"/>